<accession>A0A1I7THF5</accession>
<feature type="transmembrane region" description="Helical" evidence="1">
    <location>
        <begin position="141"/>
        <end position="160"/>
    </location>
</feature>
<evidence type="ECO:0000256" key="1">
    <source>
        <dbReference type="SAM" id="Phobius"/>
    </source>
</evidence>
<organism evidence="2 3">
    <name type="scientific">Caenorhabditis tropicalis</name>
    <dbReference type="NCBI Taxonomy" id="1561998"/>
    <lineage>
        <taxon>Eukaryota</taxon>
        <taxon>Metazoa</taxon>
        <taxon>Ecdysozoa</taxon>
        <taxon>Nematoda</taxon>
        <taxon>Chromadorea</taxon>
        <taxon>Rhabditida</taxon>
        <taxon>Rhabditina</taxon>
        <taxon>Rhabditomorpha</taxon>
        <taxon>Rhabditoidea</taxon>
        <taxon>Rhabditidae</taxon>
        <taxon>Peloderinae</taxon>
        <taxon>Caenorhabditis</taxon>
    </lineage>
</organism>
<reference evidence="3" key="1">
    <citation type="submission" date="2016-11" db="UniProtKB">
        <authorList>
            <consortium name="WormBaseParasite"/>
        </authorList>
    </citation>
    <scope>IDENTIFICATION</scope>
</reference>
<evidence type="ECO:0000313" key="2">
    <source>
        <dbReference type="Proteomes" id="UP000095282"/>
    </source>
</evidence>
<dbReference type="Proteomes" id="UP000095282">
    <property type="component" value="Unplaced"/>
</dbReference>
<evidence type="ECO:0000313" key="3">
    <source>
        <dbReference type="WBParaSite" id="Csp11.Scaffold614.g5966.t1"/>
    </source>
</evidence>
<proteinExistence type="predicted"/>
<feature type="transmembrane region" description="Helical" evidence="1">
    <location>
        <begin position="35"/>
        <end position="54"/>
    </location>
</feature>
<keyword evidence="1" id="KW-1133">Transmembrane helix</keyword>
<feature type="transmembrane region" description="Helical" evidence="1">
    <location>
        <begin position="75"/>
        <end position="93"/>
    </location>
</feature>
<protein>
    <submittedName>
        <fullName evidence="3">7TM_GPCR_Srx domain-containing protein</fullName>
    </submittedName>
</protein>
<sequence length="200" mass="23354">MVDIDDLHTILFRFLLLSFSGSFFISLELNQTNGIPWKLFFITCLFTFLFFKRCEIVHEEGKINERGRIEKFKQLVVECRGFALVFSLFFLLITCNRPFNLSNTVAIGEIVLLLHFTTIVEVFIWILTLEVEKYTEKPIFLFYKPAILMGITSLLIVNIFTARGEIFCCCAVALYEIKSILQCWHAEVVMKKSTRITFFE</sequence>
<dbReference type="AlphaFoldDB" id="A0A1I7THF5"/>
<keyword evidence="1" id="KW-0812">Transmembrane</keyword>
<keyword evidence="2" id="KW-1185">Reference proteome</keyword>
<dbReference type="WBParaSite" id="Csp11.Scaffold614.g5966.t1">
    <property type="protein sequence ID" value="Csp11.Scaffold614.g5966.t1"/>
    <property type="gene ID" value="Csp11.Scaffold614.g5966"/>
</dbReference>
<name>A0A1I7THF5_9PELO</name>
<feature type="transmembrane region" description="Helical" evidence="1">
    <location>
        <begin position="12"/>
        <end position="29"/>
    </location>
</feature>
<feature type="transmembrane region" description="Helical" evidence="1">
    <location>
        <begin position="105"/>
        <end position="129"/>
    </location>
</feature>
<keyword evidence="1" id="KW-0472">Membrane</keyword>